<evidence type="ECO:0000313" key="3">
    <source>
        <dbReference type="EMBL" id="MEB3101867.1"/>
    </source>
</evidence>
<dbReference type="Proteomes" id="UP001310386">
    <property type="component" value="Unassembled WGS sequence"/>
</dbReference>
<dbReference type="PROSITE" id="PS51257">
    <property type="entry name" value="PROKAR_LIPOPROTEIN"/>
    <property type="match status" value="1"/>
</dbReference>
<dbReference type="Gene3D" id="3.30.457.10">
    <property type="entry name" value="Copper amine oxidase-like, N-terminal domain"/>
    <property type="match status" value="1"/>
</dbReference>
<dbReference type="Pfam" id="PF07833">
    <property type="entry name" value="Cu_amine_oxidN1"/>
    <property type="match status" value="1"/>
</dbReference>
<organism evidence="3 4">
    <name type="scientific">Ferviditalea candida</name>
    <dbReference type="NCBI Taxonomy" id="3108399"/>
    <lineage>
        <taxon>Bacteria</taxon>
        <taxon>Bacillati</taxon>
        <taxon>Bacillota</taxon>
        <taxon>Bacilli</taxon>
        <taxon>Bacillales</taxon>
        <taxon>Paenibacillaceae</taxon>
        <taxon>Ferviditalea</taxon>
    </lineage>
</organism>
<dbReference type="RefSeq" id="WP_371753988.1">
    <property type="nucleotide sequence ID" value="NZ_JAYJLD010000011.1"/>
</dbReference>
<evidence type="ECO:0000259" key="2">
    <source>
        <dbReference type="Pfam" id="PF07833"/>
    </source>
</evidence>
<name>A0ABU5ZJ12_9BACL</name>
<accession>A0ABU5ZJ12</accession>
<keyword evidence="1" id="KW-0732">Signal</keyword>
<evidence type="ECO:0000256" key="1">
    <source>
        <dbReference type="SAM" id="SignalP"/>
    </source>
</evidence>
<proteinExistence type="predicted"/>
<dbReference type="EMBL" id="JAYJLD010000011">
    <property type="protein sequence ID" value="MEB3101867.1"/>
    <property type="molecule type" value="Genomic_DNA"/>
</dbReference>
<dbReference type="InterPro" id="IPR012854">
    <property type="entry name" value="Cu_amine_oxidase-like_N"/>
</dbReference>
<feature type="domain" description="Copper amine oxidase-like N-terminal" evidence="2">
    <location>
        <begin position="395"/>
        <end position="500"/>
    </location>
</feature>
<protein>
    <submittedName>
        <fullName evidence="3">Copper amine oxidase N-terminal domain-containing protein</fullName>
    </submittedName>
</protein>
<comment type="caution">
    <text evidence="3">The sequence shown here is derived from an EMBL/GenBank/DDBJ whole genome shotgun (WGS) entry which is preliminary data.</text>
</comment>
<keyword evidence="4" id="KW-1185">Reference proteome</keyword>
<feature type="signal peptide" evidence="1">
    <location>
        <begin position="1"/>
        <end position="19"/>
    </location>
</feature>
<evidence type="ECO:0000313" key="4">
    <source>
        <dbReference type="Proteomes" id="UP001310386"/>
    </source>
</evidence>
<reference evidence="3" key="1">
    <citation type="submission" date="2023-12" db="EMBL/GenBank/DDBJ databases">
        <title>Fervidustalea candida gen. nov., sp. nov., a novel member of the family Paenibacillaceae isolated from a geothermal area.</title>
        <authorList>
            <person name="Li W.-J."/>
            <person name="Jiao J.-Y."/>
            <person name="Chen Y."/>
        </authorList>
    </citation>
    <scope>NUCLEOTIDE SEQUENCE</scope>
    <source>
        <strain evidence="3">SYSU GA230002</strain>
    </source>
</reference>
<sequence>MKKAIVISLIIILSLVGCNSTVPSYRDAIVKNMSIDKYESRTIVKLNLEPLDNSKQQIESNKEMKLFLDLLKSGIIFTQSVDSDKMNFHLKVSFADPAPLVNSEYWRSPEDPSAEFVAKDGLIYVKTSSEDKWIHLDDNAADTPSPFQGGMVDQDKQKQFKSFIQKQVEKFASQFDYKLRSIKDLGYTTLTTPAGQESVKHLQINLTIDDYIDFLKYFIDNLVQYENFDEFFAELQKTLGLTAENTKPASQNLVEFKQLLYFLRGMLDQYSQKSIEDQLNTDIEFSNTNDVYINDQSYIVGGNYHFDWALKNRAKNAGLKANLNIETTVWNINQDIQLPQADLDNAVNFSVLTKDRAAVNSLGDSSFVRKLIIENYFIHRGIIRRDISEFPFAELDGKPIYLDAAPYEINGTLMIPLNFIGKLTNSDPIWNGQTREAAIQTKNTTIKVKVGSKTILVNGKKVEMPLAAATKNGRTFVPLRSIAENLGVTITWFPTSKEIHLEYRE</sequence>
<gene>
    <name evidence="3" type="ORF">VF724_09340</name>
</gene>
<feature type="chain" id="PRO_5047102220" evidence="1">
    <location>
        <begin position="20"/>
        <end position="505"/>
    </location>
</feature>
<dbReference type="InterPro" id="IPR036582">
    <property type="entry name" value="Mao_N_sf"/>
</dbReference>
<dbReference type="SUPFAM" id="SSF55383">
    <property type="entry name" value="Copper amine oxidase, domain N"/>
    <property type="match status" value="2"/>
</dbReference>